<comment type="caution">
    <text evidence="3">The sequence shown here is derived from an EMBL/GenBank/DDBJ whole genome shotgun (WGS) entry which is preliminary data.</text>
</comment>
<name>A0A8H6A2W4_PETAA</name>
<feature type="transmembrane region" description="Helical" evidence="1">
    <location>
        <begin position="113"/>
        <end position="134"/>
    </location>
</feature>
<accession>A0A8H6A2W4</accession>
<feature type="transmembrane region" description="Helical" evidence="1">
    <location>
        <begin position="154"/>
        <end position="174"/>
    </location>
</feature>
<feature type="transmembrane region" description="Helical" evidence="1">
    <location>
        <begin position="47"/>
        <end position="70"/>
    </location>
</feature>
<reference evidence="3 4" key="1">
    <citation type="submission" date="2019-04" db="EMBL/GenBank/DDBJ databases">
        <title>Aspergillus burnettii sp. nov., novel species from soil in southeast Queensland.</title>
        <authorList>
            <person name="Gilchrist C.L.M."/>
            <person name="Pitt J.I."/>
            <person name="Lange L."/>
            <person name="Lacey H.J."/>
            <person name="Vuong D."/>
            <person name="Midgley D.J."/>
            <person name="Greenfield P."/>
            <person name="Bradbury M."/>
            <person name="Lacey E."/>
            <person name="Busk P.K."/>
            <person name="Pilgaard B."/>
            <person name="Chooi Y.H."/>
            <person name="Piggott A.M."/>
        </authorList>
    </citation>
    <scope>NUCLEOTIDE SEQUENCE [LARGE SCALE GENOMIC DNA]</scope>
    <source>
        <strain evidence="3 4">FRR 5400</strain>
    </source>
</reference>
<dbReference type="PANTHER" id="PTHR37013">
    <property type="entry name" value="INTEGRAL MEMBRANE PROTEIN (AFU_ORTHOLOGUE AFUA_1G05950)-RELATED"/>
    <property type="match status" value="1"/>
</dbReference>
<feature type="transmembrane region" description="Helical" evidence="1">
    <location>
        <begin position="195"/>
        <end position="212"/>
    </location>
</feature>
<keyword evidence="1" id="KW-0812">Transmembrane</keyword>
<dbReference type="EMBL" id="SPNV01000207">
    <property type="protein sequence ID" value="KAF5858388.1"/>
    <property type="molecule type" value="Genomic_DNA"/>
</dbReference>
<protein>
    <recommendedName>
        <fullName evidence="2">DUF7703 domain-containing protein</fullName>
    </recommendedName>
</protein>
<feature type="transmembrane region" description="Helical" evidence="1">
    <location>
        <begin position="82"/>
        <end position="101"/>
    </location>
</feature>
<sequence length="270" mass="30344">MPEVLESPAFNREATLVIFPLLAIAAYNALELFYWTFCFFRHYRGCYFWSLIAATWGIIIFVTAAVLRLLGTGPPALAKITFPLGVFSMATGGIMVLYARLHLVTIDRTPRYVLAFIVATACVLHLPLTILKLIREFTTRPDLDAFCRIYEHVAITGSCARELIIAGIYLWVVLQNLKPILDAQGRAGNRVVKELIVVNIILLLSDVSLVIIDHTHLQNIKIGYGPMAASIKLKMEFAFLNELVELVQSLPRLNQISTLRLSSQDYFFPT</sequence>
<proteinExistence type="predicted"/>
<evidence type="ECO:0000313" key="3">
    <source>
        <dbReference type="EMBL" id="KAF5858388.1"/>
    </source>
</evidence>
<dbReference type="InterPro" id="IPR056120">
    <property type="entry name" value="DUF7703"/>
</dbReference>
<organism evidence="3 4">
    <name type="scientific">Petromyces alliaceus</name>
    <name type="common">Aspergillus alliaceus</name>
    <dbReference type="NCBI Taxonomy" id="209559"/>
    <lineage>
        <taxon>Eukaryota</taxon>
        <taxon>Fungi</taxon>
        <taxon>Dikarya</taxon>
        <taxon>Ascomycota</taxon>
        <taxon>Pezizomycotina</taxon>
        <taxon>Eurotiomycetes</taxon>
        <taxon>Eurotiomycetidae</taxon>
        <taxon>Eurotiales</taxon>
        <taxon>Aspergillaceae</taxon>
        <taxon>Aspergillus</taxon>
        <taxon>Aspergillus subgen. Circumdati</taxon>
    </lineage>
</organism>
<keyword evidence="4" id="KW-1185">Reference proteome</keyword>
<dbReference type="AlphaFoldDB" id="A0A8H6A2W4"/>
<keyword evidence="1" id="KW-1133">Transmembrane helix</keyword>
<feature type="transmembrane region" description="Helical" evidence="1">
    <location>
        <begin position="14"/>
        <end position="35"/>
    </location>
</feature>
<keyword evidence="1" id="KW-0472">Membrane</keyword>
<evidence type="ECO:0000259" key="2">
    <source>
        <dbReference type="Pfam" id="PF24802"/>
    </source>
</evidence>
<feature type="domain" description="DUF7703" evidence="2">
    <location>
        <begin position="15"/>
        <end position="246"/>
    </location>
</feature>
<evidence type="ECO:0000313" key="4">
    <source>
        <dbReference type="Proteomes" id="UP000541154"/>
    </source>
</evidence>
<dbReference type="Pfam" id="PF24802">
    <property type="entry name" value="DUF7703"/>
    <property type="match status" value="1"/>
</dbReference>
<dbReference type="Proteomes" id="UP000541154">
    <property type="component" value="Unassembled WGS sequence"/>
</dbReference>
<evidence type="ECO:0000256" key="1">
    <source>
        <dbReference type="SAM" id="Phobius"/>
    </source>
</evidence>
<dbReference type="PANTHER" id="PTHR37013:SF5">
    <property type="entry name" value="INTEGRAL MEMBRANE PROTEIN"/>
    <property type="match status" value="1"/>
</dbReference>
<gene>
    <name evidence="3" type="ORF">ETB97_004428</name>
</gene>